<dbReference type="Gene3D" id="3.40.50.720">
    <property type="entry name" value="NAD(P)-binding Rossmann-like Domain"/>
    <property type="match status" value="1"/>
</dbReference>
<accession>A0A386ZB92</accession>
<evidence type="ECO:0000313" key="1">
    <source>
        <dbReference type="EMBL" id="AYF74890.1"/>
    </source>
</evidence>
<dbReference type="KEGG" id="nyu:D7D52_14600"/>
<sequence>MARVTGIPLAVGMSQVIDGSARGPGVHPPEAVIDADRFFESLDIALGRTGQAPLYLLEREPMD</sequence>
<name>A0A386ZB92_9NOCA</name>
<reference evidence="1 2" key="1">
    <citation type="submission" date="2018-09" db="EMBL/GenBank/DDBJ databases">
        <title>Nocardia yunnanensis sp. nov., an actinomycete isolated from a soil sample.</title>
        <authorList>
            <person name="Zhang J."/>
        </authorList>
    </citation>
    <scope>NUCLEOTIDE SEQUENCE [LARGE SCALE GENOMIC DNA]</scope>
    <source>
        <strain evidence="1 2">CFHS0054</strain>
    </source>
</reference>
<gene>
    <name evidence="1" type="ORF">D7D52_14600</name>
</gene>
<dbReference type="RefSeq" id="WP_120736864.1">
    <property type="nucleotide sequence ID" value="NZ_CP032568.1"/>
</dbReference>
<evidence type="ECO:0000313" key="2">
    <source>
        <dbReference type="Proteomes" id="UP000267164"/>
    </source>
</evidence>
<proteinExistence type="predicted"/>
<dbReference type="EMBL" id="CP032568">
    <property type="protein sequence ID" value="AYF74890.1"/>
    <property type="molecule type" value="Genomic_DNA"/>
</dbReference>
<dbReference type="OrthoDB" id="4420885at2"/>
<dbReference type="AlphaFoldDB" id="A0A386ZB92"/>
<protein>
    <submittedName>
        <fullName evidence="1">Uncharacterized protein</fullName>
    </submittedName>
</protein>
<organism evidence="1 2">
    <name type="scientific">Nocardia yunnanensis</name>
    <dbReference type="NCBI Taxonomy" id="2382165"/>
    <lineage>
        <taxon>Bacteria</taxon>
        <taxon>Bacillati</taxon>
        <taxon>Actinomycetota</taxon>
        <taxon>Actinomycetes</taxon>
        <taxon>Mycobacteriales</taxon>
        <taxon>Nocardiaceae</taxon>
        <taxon>Nocardia</taxon>
    </lineage>
</organism>
<keyword evidence="2" id="KW-1185">Reference proteome</keyword>
<dbReference type="Proteomes" id="UP000267164">
    <property type="component" value="Chromosome"/>
</dbReference>